<feature type="compositionally biased region" description="Basic and acidic residues" evidence="1">
    <location>
        <begin position="93"/>
        <end position="108"/>
    </location>
</feature>
<feature type="region of interest" description="Disordered" evidence="1">
    <location>
        <begin position="252"/>
        <end position="276"/>
    </location>
</feature>
<evidence type="ECO:0000256" key="1">
    <source>
        <dbReference type="SAM" id="MobiDB-lite"/>
    </source>
</evidence>
<feature type="compositionally biased region" description="Basic and acidic residues" evidence="1">
    <location>
        <begin position="367"/>
        <end position="392"/>
    </location>
</feature>
<gene>
    <name evidence="2" type="ORF">NOR_06511</name>
</gene>
<dbReference type="STRING" id="1081105.A0A162J3A3"/>
<name>A0A162J3A3_METRR</name>
<dbReference type="CDD" id="cd00065">
    <property type="entry name" value="FYVE_like_SF"/>
    <property type="match status" value="1"/>
</dbReference>
<feature type="region of interest" description="Disordered" evidence="1">
    <location>
        <begin position="627"/>
        <end position="667"/>
    </location>
</feature>
<reference evidence="2 3" key="1">
    <citation type="journal article" date="2016" name="Genome Biol. Evol.">
        <title>Divergent and convergent evolution of fungal pathogenicity.</title>
        <authorList>
            <person name="Shang Y."/>
            <person name="Xiao G."/>
            <person name="Zheng P."/>
            <person name="Cen K."/>
            <person name="Zhan S."/>
            <person name="Wang C."/>
        </authorList>
    </citation>
    <scope>NUCLEOTIDE SEQUENCE [LARGE SCALE GENOMIC DNA]</scope>
    <source>
        <strain evidence="2 3">RCEF 4871</strain>
    </source>
</reference>
<dbReference type="AlphaFoldDB" id="A0A162J3A3"/>
<feature type="region of interest" description="Disordered" evidence="1">
    <location>
        <begin position="93"/>
        <end position="176"/>
    </location>
</feature>
<sequence>MDGSSENKSPSDAGGQVRDALALFDTYGVPRPEGLSWNRQRQTQTSGDRTMQMCHACGEDLSLEQQCAKCGHDYCYKCASERAGMTVSFTEEPKFHQREHSDVPEKKVSSTGVPQIDPKTPKHGLVTTNPFFLADRLPKAPSSDPQIARSGARPRRPRRLSDCVPRRLRNRSPSESVVEVSPRAHFIENSSGSGVETHILCCSASRNAVDTQKNKGGSAFSLNLRSKINDLYRHAEDLHRAQYPKEAAIAPDKLDCGSDTSSARGTVPRDEYNTGTPTKQLLKTRLHSLSADSKYSVSMTLNSHDIEQDAMTSSLRPKEEHIRGYSNQSIKTISSSARANANHSSSELLEDEDCELLTFPEPLTVKHKSDCDASDDSSRTARPLRGDERLEHTGSAYIIDASPSDSHEVGPSGPIALPHDEPSTNSVEPEIPSMTGYKRHRQNTQLCPRPSTPNAEADTWPILKKVEQSPLGRPLSTPKSVPWSQPFLRKVSSALGVTQSRSICSTPSEWRKNLRRTDEPVNISPSKTIPVGTPVSEWRRSLTKPEKITPRASHRSTLCESCNPTESKPSTVKIGVSGGCSHRDSHLGHMSMSLSNVEDPFTEPRLSVRAIEHSLAWKRVQEDIERRASKHVDESPSLKESSVLAAQEQEETESVFRTAPESSHSCN</sequence>
<accession>A0A162J3A3</accession>
<evidence type="ECO:0008006" key="4">
    <source>
        <dbReference type="Google" id="ProtNLM"/>
    </source>
</evidence>
<evidence type="ECO:0000313" key="2">
    <source>
        <dbReference type="EMBL" id="OAA38858.1"/>
    </source>
</evidence>
<protein>
    <recommendedName>
        <fullName evidence="4">Zinc finger, RING/FYVE/PHD-type</fullName>
    </recommendedName>
</protein>
<dbReference type="OrthoDB" id="4936413at2759"/>
<keyword evidence="3" id="KW-1185">Reference proteome</keyword>
<dbReference type="SUPFAM" id="SSF57903">
    <property type="entry name" value="FYVE/PHD zinc finger"/>
    <property type="match status" value="1"/>
</dbReference>
<evidence type="ECO:0000313" key="3">
    <source>
        <dbReference type="Proteomes" id="UP000243498"/>
    </source>
</evidence>
<proteinExistence type="predicted"/>
<dbReference type="InterPro" id="IPR011011">
    <property type="entry name" value="Znf_FYVE_PHD"/>
</dbReference>
<dbReference type="Proteomes" id="UP000243498">
    <property type="component" value="Unassembled WGS sequence"/>
</dbReference>
<feature type="compositionally biased region" description="Basic and acidic residues" evidence="1">
    <location>
        <begin position="627"/>
        <end position="637"/>
    </location>
</feature>
<dbReference type="EMBL" id="AZHC01000024">
    <property type="protein sequence ID" value="OAA38858.1"/>
    <property type="molecule type" value="Genomic_DNA"/>
</dbReference>
<organism evidence="2 3">
    <name type="scientific">Metarhizium rileyi (strain RCEF 4871)</name>
    <name type="common">Nomuraea rileyi</name>
    <dbReference type="NCBI Taxonomy" id="1649241"/>
    <lineage>
        <taxon>Eukaryota</taxon>
        <taxon>Fungi</taxon>
        <taxon>Dikarya</taxon>
        <taxon>Ascomycota</taxon>
        <taxon>Pezizomycotina</taxon>
        <taxon>Sordariomycetes</taxon>
        <taxon>Hypocreomycetidae</taxon>
        <taxon>Hypocreales</taxon>
        <taxon>Clavicipitaceae</taxon>
        <taxon>Metarhizium</taxon>
    </lineage>
</organism>
<comment type="caution">
    <text evidence="2">The sequence shown here is derived from an EMBL/GenBank/DDBJ whole genome shotgun (WGS) entry which is preliminary data.</text>
</comment>
<feature type="region of interest" description="Disordered" evidence="1">
    <location>
        <begin position="366"/>
        <end position="427"/>
    </location>
</feature>